<dbReference type="RefSeq" id="WP_165183790.1">
    <property type="nucleotide sequence ID" value="NZ_JAAKZI010000064.1"/>
</dbReference>
<accession>A0ABX0DJP6</accession>
<dbReference type="Proteomes" id="UP000479226">
    <property type="component" value="Unassembled WGS sequence"/>
</dbReference>
<comment type="caution">
    <text evidence="1">The sequence shown here is derived from an EMBL/GenBank/DDBJ whole genome shotgun (WGS) entry which is preliminary data.</text>
</comment>
<protein>
    <submittedName>
        <fullName evidence="1">Uncharacterized protein</fullName>
    </submittedName>
</protein>
<proteinExistence type="predicted"/>
<evidence type="ECO:0000313" key="2">
    <source>
        <dbReference type="Proteomes" id="UP000479226"/>
    </source>
</evidence>
<gene>
    <name evidence="1" type="ORF">G6N77_19265</name>
</gene>
<name>A0ABX0DJP6_9MICC</name>
<keyword evidence="2" id="KW-1185">Reference proteome</keyword>
<evidence type="ECO:0000313" key="1">
    <source>
        <dbReference type="EMBL" id="NGN85584.1"/>
    </source>
</evidence>
<dbReference type="EMBL" id="JAAKZI010000064">
    <property type="protein sequence ID" value="NGN85584.1"/>
    <property type="molecule type" value="Genomic_DNA"/>
</dbReference>
<organism evidence="1 2">
    <name type="scientific">Arthrobacter silviterrae</name>
    <dbReference type="NCBI Taxonomy" id="2026658"/>
    <lineage>
        <taxon>Bacteria</taxon>
        <taxon>Bacillati</taxon>
        <taxon>Actinomycetota</taxon>
        <taxon>Actinomycetes</taxon>
        <taxon>Micrococcales</taxon>
        <taxon>Micrococcaceae</taxon>
        <taxon>Arthrobacter</taxon>
    </lineage>
</organism>
<reference evidence="1 2" key="1">
    <citation type="submission" date="2020-02" db="EMBL/GenBank/DDBJ databases">
        <title>Genome sequence of the type strain DSM 27180 of Arthrobacter silviterrae.</title>
        <authorList>
            <person name="Gao J."/>
            <person name="Sun J."/>
        </authorList>
    </citation>
    <scope>NUCLEOTIDE SEQUENCE [LARGE SCALE GENOMIC DNA]</scope>
    <source>
        <strain evidence="1 2">DSM 27180</strain>
    </source>
</reference>
<sequence length="551" mass="60697">MPEYSGPSLPEAISSLQFPVDRASETSVVAAVEQHLTACSISPSDGALLILESLDQWNQTGVPNSLLKNIVPIALTAGLEGDLGSLLSANYFVIFGKLLAGTTDWNGLPHTTARRLISRLPLLNHLLVAENMSCSQVSKLLKALETSLDVPYQAVGVIARALGHFPSLSSNLAGDELWNLDASFALSLFPDSDTLGACDIAGKEAEKYLPETDVAHLLRQLSQVLIPTGPINWPYLQILHFCCVPLEFFDHPASYLYEFAPRGQIAMQLFARYPASTGNPVLNNAKAVQTLDRAWARNRGGDDAHALVALLESLESLPHVTRRSLAKVLRSWLYRVIELETSTPIPLPTDLTAEEIERVIYYVADYETNTQGVLEQRIVDGLSFLAFAGEGWRPRGIGDSVNASNLSRHKLGDVEFANVDNRTAIALEAHGGHLSITYVKDHQRSLARIVDQRLGESWSALDEPSAWTIRVIFVAHSRAPSGLPENEEISKVRIEYEYWDYKQLIEQASASTDRLGSDKEFHSFAIQPLDLTTTRQSVRDRFLAIARPLPS</sequence>